<dbReference type="RefSeq" id="WP_266060979.1">
    <property type="nucleotide sequence ID" value="NZ_JAPKFM010000005.1"/>
</dbReference>
<evidence type="ECO:0000256" key="2">
    <source>
        <dbReference type="SAM" id="Phobius"/>
    </source>
</evidence>
<protein>
    <recommendedName>
        <fullName evidence="5">Cell division protein FtsL</fullName>
    </recommendedName>
</protein>
<organism evidence="3 4">
    <name type="scientific">Gordonia aquimaris</name>
    <dbReference type="NCBI Taxonomy" id="2984863"/>
    <lineage>
        <taxon>Bacteria</taxon>
        <taxon>Bacillati</taxon>
        <taxon>Actinomycetota</taxon>
        <taxon>Actinomycetes</taxon>
        <taxon>Mycobacteriales</taxon>
        <taxon>Gordoniaceae</taxon>
        <taxon>Gordonia</taxon>
    </lineage>
</organism>
<feature type="compositionally biased region" description="Basic and acidic residues" evidence="1">
    <location>
        <begin position="49"/>
        <end position="71"/>
    </location>
</feature>
<feature type="region of interest" description="Disordered" evidence="1">
    <location>
        <begin position="1"/>
        <end position="80"/>
    </location>
</feature>
<keyword evidence="2" id="KW-1133">Transmembrane helix</keyword>
<comment type="caution">
    <text evidence="3">The sequence shown here is derived from an EMBL/GenBank/DDBJ whole genome shotgun (WGS) entry which is preliminary data.</text>
</comment>
<feature type="transmembrane region" description="Helical" evidence="2">
    <location>
        <begin position="87"/>
        <end position="110"/>
    </location>
</feature>
<sequence>MTVLHDTDVATPTADAAGEAGDAPRAGRARRRTGERTSRATRSAAAQRAIDRRAKRREREARTARVAERSAARLSGRAPSSGLRHRIASVPFVVPIIALLVVGLGLSLWLSTKAAADSYRLGEERQQNQALLDKRDSLKRTYESSDSAPELSDKASRLGLIPANNPARMIVNGPGKPRVVGDPEPAQGKVLRSINPPTEPDPVASIDPEKVDDSQGLPGTAVGSAEQAESNGSQSAGDQLNSEQSQSSSPDDTESGGTSTSRADSEADTSPSAGVVAPAPNVLPTAGNAPSANSAESR</sequence>
<feature type="region of interest" description="Disordered" evidence="1">
    <location>
        <begin position="165"/>
        <end position="298"/>
    </location>
</feature>
<proteinExistence type="predicted"/>
<reference evidence="3" key="1">
    <citation type="submission" date="2022-10" db="EMBL/GenBank/DDBJ databases">
        <title>WGS of marine actinomycetes from Thailand.</title>
        <authorList>
            <person name="Thawai C."/>
        </authorList>
    </citation>
    <scope>NUCLEOTIDE SEQUENCE</scope>
    <source>
        <strain evidence="3">SW21</strain>
    </source>
</reference>
<accession>A0A9X3D2P8</accession>
<dbReference type="EMBL" id="JAPKFM010000005">
    <property type="protein sequence ID" value="MCX2963873.1"/>
    <property type="molecule type" value="Genomic_DNA"/>
</dbReference>
<feature type="compositionally biased region" description="Low complexity" evidence="1">
    <location>
        <begin position="9"/>
        <end position="26"/>
    </location>
</feature>
<keyword evidence="4" id="KW-1185">Reference proteome</keyword>
<feature type="compositionally biased region" description="Polar residues" evidence="1">
    <location>
        <begin position="288"/>
        <end position="298"/>
    </location>
</feature>
<evidence type="ECO:0000313" key="3">
    <source>
        <dbReference type="EMBL" id="MCX2963873.1"/>
    </source>
</evidence>
<feature type="compositionally biased region" description="Polar residues" evidence="1">
    <location>
        <begin position="227"/>
        <end position="272"/>
    </location>
</feature>
<keyword evidence="2" id="KW-0812">Transmembrane</keyword>
<evidence type="ECO:0000256" key="1">
    <source>
        <dbReference type="SAM" id="MobiDB-lite"/>
    </source>
</evidence>
<name>A0A9X3D2P8_9ACTN</name>
<evidence type="ECO:0000313" key="4">
    <source>
        <dbReference type="Proteomes" id="UP001143347"/>
    </source>
</evidence>
<keyword evidence="2" id="KW-0472">Membrane</keyword>
<evidence type="ECO:0008006" key="5">
    <source>
        <dbReference type="Google" id="ProtNLM"/>
    </source>
</evidence>
<gene>
    <name evidence="3" type="ORF">OSB52_07165</name>
</gene>
<dbReference type="AlphaFoldDB" id="A0A9X3D2P8"/>
<dbReference type="Proteomes" id="UP001143347">
    <property type="component" value="Unassembled WGS sequence"/>
</dbReference>